<evidence type="ECO:0000256" key="2">
    <source>
        <dbReference type="SAM" id="MobiDB-lite"/>
    </source>
</evidence>
<gene>
    <name evidence="3" type="ORF">SRS1_14652</name>
</gene>
<evidence type="ECO:0000256" key="1">
    <source>
        <dbReference type="ARBA" id="ARBA00005595"/>
    </source>
</evidence>
<feature type="region of interest" description="Disordered" evidence="2">
    <location>
        <begin position="1"/>
        <end position="25"/>
    </location>
</feature>
<feature type="compositionally biased region" description="Basic and acidic residues" evidence="2">
    <location>
        <begin position="124"/>
        <end position="139"/>
    </location>
</feature>
<evidence type="ECO:0000313" key="4">
    <source>
        <dbReference type="Proteomes" id="UP000239563"/>
    </source>
</evidence>
<name>A0A2N8UGV2_9BASI</name>
<dbReference type="AlphaFoldDB" id="A0A2N8UGV2"/>
<proteinExistence type="inferred from homology"/>
<protein>
    <submittedName>
        <fullName evidence="3">Related to YJU2-essential protein required for pre-mRNA splicing</fullName>
    </submittedName>
</protein>
<dbReference type="GO" id="GO:0005684">
    <property type="term" value="C:U2-type spliceosomal complex"/>
    <property type="evidence" value="ECO:0007669"/>
    <property type="project" value="TreeGrafter"/>
</dbReference>
<feature type="compositionally biased region" description="Low complexity" evidence="2">
    <location>
        <begin position="287"/>
        <end position="316"/>
    </location>
</feature>
<dbReference type="GO" id="GO:0000398">
    <property type="term" value="P:mRNA splicing, via spliceosome"/>
    <property type="evidence" value="ECO:0007669"/>
    <property type="project" value="InterPro"/>
</dbReference>
<reference evidence="3 4" key="1">
    <citation type="submission" date="2017-02" db="EMBL/GenBank/DDBJ databases">
        <authorList>
            <person name="Peterson S.W."/>
        </authorList>
    </citation>
    <scope>NUCLEOTIDE SEQUENCE [LARGE SCALE GENOMIC DNA]</scope>
    <source>
        <strain evidence="3 4">SRS1_H2-8</strain>
    </source>
</reference>
<dbReference type="PANTHER" id="PTHR12111">
    <property type="entry name" value="SPLICING FACTOR YJU2"/>
    <property type="match status" value="1"/>
</dbReference>
<dbReference type="EMBL" id="LT795063">
    <property type="protein sequence ID" value="SJX63952.1"/>
    <property type="molecule type" value="Genomic_DNA"/>
</dbReference>
<dbReference type="Proteomes" id="UP000239563">
    <property type="component" value="Chromosome X"/>
</dbReference>
<dbReference type="GO" id="GO:0071014">
    <property type="term" value="C:post-mRNA release spliceosomal complex"/>
    <property type="evidence" value="ECO:0007669"/>
    <property type="project" value="TreeGrafter"/>
</dbReference>
<evidence type="ECO:0000313" key="3">
    <source>
        <dbReference type="EMBL" id="SJX63952.1"/>
    </source>
</evidence>
<dbReference type="Pfam" id="PF04502">
    <property type="entry name" value="Saf4_Yju2"/>
    <property type="match status" value="1"/>
</dbReference>
<feature type="region of interest" description="Disordered" evidence="2">
    <location>
        <begin position="119"/>
        <end position="139"/>
    </location>
</feature>
<feature type="region of interest" description="Disordered" evidence="2">
    <location>
        <begin position="228"/>
        <end position="316"/>
    </location>
</feature>
<dbReference type="InterPro" id="IPR007590">
    <property type="entry name" value="Saf4/Yju2"/>
</dbReference>
<sequence>MQGFNMGRYRPPDTDPRTTPFNATRHPLGKRARHLASHGTLTVRFELPFHVFCLSCSAHIAQGVRFNAQKQHVAEYLSTKIWTFTCKCPHCSAKFEIRTDPQNAQYAVESGVRRQVQEWDPEENDGHPVFDTEKSDDGGDAFERLEKETRESAKAKQRDKRIQDLVDAQQHQWSDPYTVNAKLRDTFRNEKRKRVQQLEADLLVKRRIGWSDDKVLLDATPATAQRDKAAWRDASSRGKVGRSSGEVVKAGSSKRGASAATPAAQRLRATLVANTTRKRDPFLRQMQAQAQTQTQTPPSASTRSSTSSSRSSSRHI</sequence>
<organism evidence="3 4">
    <name type="scientific">Sporisorium reilianum f. sp. reilianum</name>
    <dbReference type="NCBI Taxonomy" id="72559"/>
    <lineage>
        <taxon>Eukaryota</taxon>
        <taxon>Fungi</taxon>
        <taxon>Dikarya</taxon>
        <taxon>Basidiomycota</taxon>
        <taxon>Ustilaginomycotina</taxon>
        <taxon>Ustilaginomycetes</taxon>
        <taxon>Ustilaginales</taxon>
        <taxon>Ustilaginaceae</taxon>
        <taxon>Sporisorium</taxon>
    </lineage>
</organism>
<feature type="compositionally biased region" description="Low complexity" evidence="2">
    <location>
        <begin position="249"/>
        <end position="260"/>
    </location>
</feature>
<accession>A0A2N8UGV2</accession>
<comment type="similarity">
    <text evidence="1">Belongs to the CWC16 family.</text>
</comment>
<dbReference type="PANTHER" id="PTHR12111:SF2">
    <property type="entry name" value="SPLICING FACTOR YJU2B-RELATED"/>
    <property type="match status" value="1"/>
</dbReference>